<dbReference type="EMBL" id="OW240913">
    <property type="protein sequence ID" value="CAH2251560.1"/>
    <property type="molecule type" value="Genomic_DNA"/>
</dbReference>
<evidence type="ECO:0000313" key="2">
    <source>
        <dbReference type="EMBL" id="CAH2251560.1"/>
    </source>
</evidence>
<feature type="region of interest" description="Disordered" evidence="1">
    <location>
        <begin position="1"/>
        <end position="35"/>
    </location>
</feature>
<reference evidence="2" key="1">
    <citation type="submission" date="2022-03" db="EMBL/GenBank/DDBJ databases">
        <authorList>
            <person name="Alioto T."/>
            <person name="Alioto T."/>
            <person name="Gomez Garrido J."/>
        </authorList>
    </citation>
    <scope>NUCLEOTIDE SEQUENCE</scope>
</reference>
<protein>
    <submittedName>
        <fullName evidence="2">Uncharacterized protein</fullName>
    </submittedName>
</protein>
<sequence>MTTSPIIQSAEKRKVPMKNKAKHHPGAPGFVKASDGTIIPREDLKRYEGFLDSRKEMNSKNAGRSNYQEPSYSSYQPAKV</sequence>
<proteinExistence type="predicted"/>
<dbReference type="AlphaFoldDB" id="A0AAD1RFA5"/>
<feature type="compositionally biased region" description="Polar residues" evidence="1">
    <location>
        <begin position="59"/>
        <end position="80"/>
    </location>
</feature>
<evidence type="ECO:0000256" key="1">
    <source>
        <dbReference type="SAM" id="MobiDB-lite"/>
    </source>
</evidence>
<keyword evidence="3" id="KW-1185">Reference proteome</keyword>
<name>A0AAD1RFA5_PELCU</name>
<evidence type="ECO:0000313" key="3">
    <source>
        <dbReference type="Proteomes" id="UP001295444"/>
    </source>
</evidence>
<dbReference type="Proteomes" id="UP001295444">
    <property type="component" value="Chromosome 02"/>
</dbReference>
<feature type="non-terminal residue" evidence="2">
    <location>
        <position position="80"/>
    </location>
</feature>
<feature type="compositionally biased region" description="Basic residues" evidence="1">
    <location>
        <begin position="15"/>
        <end position="25"/>
    </location>
</feature>
<feature type="region of interest" description="Disordered" evidence="1">
    <location>
        <begin position="54"/>
        <end position="80"/>
    </location>
</feature>
<accession>A0AAD1RFA5</accession>
<organism evidence="2 3">
    <name type="scientific">Pelobates cultripes</name>
    <name type="common">Western spadefoot toad</name>
    <dbReference type="NCBI Taxonomy" id="61616"/>
    <lineage>
        <taxon>Eukaryota</taxon>
        <taxon>Metazoa</taxon>
        <taxon>Chordata</taxon>
        <taxon>Craniata</taxon>
        <taxon>Vertebrata</taxon>
        <taxon>Euteleostomi</taxon>
        <taxon>Amphibia</taxon>
        <taxon>Batrachia</taxon>
        <taxon>Anura</taxon>
        <taxon>Pelobatoidea</taxon>
        <taxon>Pelobatidae</taxon>
        <taxon>Pelobates</taxon>
    </lineage>
</organism>
<gene>
    <name evidence="2" type="ORF">PECUL_23A053706</name>
</gene>